<accession>A0A0E9P7S8</accession>
<organism evidence="1">
    <name type="scientific">Anguilla anguilla</name>
    <name type="common">European freshwater eel</name>
    <name type="synonym">Muraena anguilla</name>
    <dbReference type="NCBI Taxonomy" id="7936"/>
    <lineage>
        <taxon>Eukaryota</taxon>
        <taxon>Metazoa</taxon>
        <taxon>Chordata</taxon>
        <taxon>Craniata</taxon>
        <taxon>Vertebrata</taxon>
        <taxon>Euteleostomi</taxon>
        <taxon>Actinopterygii</taxon>
        <taxon>Neopterygii</taxon>
        <taxon>Teleostei</taxon>
        <taxon>Anguilliformes</taxon>
        <taxon>Anguillidae</taxon>
        <taxon>Anguilla</taxon>
    </lineage>
</organism>
<reference evidence="1" key="1">
    <citation type="submission" date="2014-11" db="EMBL/GenBank/DDBJ databases">
        <authorList>
            <person name="Amaro Gonzalez C."/>
        </authorList>
    </citation>
    <scope>NUCLEOTIDE SEQUENCE</scope>
</reference>
<sequence>MRPRAQPKTSIKIRPIFNLAWPHGRGGRTAPSTLGYLCLPNRDGVVLNLSLLPQHAQL</sequence>
<evidence type="ECO:0000313" key="1">
    <source>
        <dbReference type="EMBL" id="JAG99902.1"/>
    </source>
</evidence>
<protein>
    <submittedName>
        <fullName evidence="1">Uncharacterized protein</fullName>
    </submittedName>
</protein>
<proteinExistence type="predicted"/>
<dbReference type="EMBL" id="GBXM01108674">
    <property type="protein sequence ID" value="JAG99902.1"/>
    <property type="molecule type" value="Transcribed_RNA"/>
</dbReference>
<reference evidence="1" key="2">
    <citation type="journal article" date="2015" name="Fish Shellfish Immunol.">
        <title>Early steps in the European eel (Anguilla anguilla)-Vibrio vulnificus interaction in the gills: Role of the RtxA13 toxin.</title>
        <authorList>
            <person name="Callol A."/>
            <person name="Pajuelo D."/>
            <person name="Ebbesson L."/>
            <person name="Teles M."/>
            <person name="MacKenzie S."/>
            <person name="Amaro C."/>
        </authorList>
    </citation>
    <scope>NUCLEOTIDE SEQUENCE</scope>
</reference>
<name>A0A0E9P7S8_ANGAN</name>
<dbReference type="AlphaFoldDB" id="A0A0E9P7S8"/>